<dbReference type="Gene3D" id="1.20.59.10">
    <property type="entry name" value="Chorismate mutase"/>
    <property type="match status" value="1"/>
</dbReference>
<comment type="pathway">
    <text evidence="2">Amino-acid biosynthesis; L-tyrosine biosynthesis; (4-hydroxyphenyl)pyruvate from prephenate (NAD(+) route): step 1/1.</text>
</comment>
<dbReference type="InterPro" id="IPR036979">
    <property type="entry name" value="CM_dom_sf"/>
</dbReference>
<dbReference type="GO" id="GO:0004665">
    <property type="term" value="F:prephenate dehydrogenase (NADP+) activity"/>
    <property type="evidence" value="ECO:0007669"/>
    <property type="project" value="InterPro"/>
</dbReference>
<dbReference type="InterPro" id="IPR008244">
    <property type="entry name" value="Chor_mut/prephenate_DH_T"/>
</dbReference>
<organism evidence="6 7">
    <name type="scientific">Ferrimonas marina</name>
    <dbReference type="NCBI Taxonomy" id="299255"/>
    <lineage>
        <taxon>Bacteria</taxon>
        <taxon>Pseudomonadati</taxon>
        <taxon>Pseudomonadota</taxon>
        <taxon>Gammaproteobacteria</taxon>
        <taxon>Alteromonadales</taxon>
        <taxon>Ferrimonadaceae</taxon>
        <taxon>Ferrimonas</taxon>
    </lineage>
</organism>
<dbReference type="SUPFAM" id="SSF51735">
    <property type="entry name" value="NAD(P)-binding Rossmann-fold domains"/>
    <property type="match status" value="1"/>
</dbReference>
<dbReference type="InterPro" id="IPR008927">
    <property type="entry name" value="6-PGluconate_DH-like_C_sf"/>
</dbReference>
<dbReference type="RefSeq" id="WP_067666055.1">
    <property type="nucleotide sequence ID" value="NZ_FQXG01000016.1"/>
</dbReference>
<keyword evidence="3" id="KW-0175">Coiled coil</keyword>
<evidence type="ECO:0000313" key="6">
    <source>
        <dbReference type="EMBL" id="SHI27494.1"/>
    </source>
</evidence>
<dbReference type="InterPro" id="IPR002701">
    <property type="entry name" value="CM_II_prokaryot"/>
</dbReference>
<dbReference type="GO" id="GO:0008977">
    <property type="term" value="F:prephenate dehydrogenase (NAD+) activity"/>
    <property type="evidence" value="ECO:0007669"/>
    <property type="project" value="InterPro"/>
</dbReference>
<dbReference type="OrthoDB" id="6198144at2"/>
<keyword evidence="2" id="KW-0413">Isomerase</keyword>
<proteinExistence type="predicted"/>
<dbReference type="NCBIfam" id="TIGR01799">
    <property type="entry name" value="CM_T"/>
    <property type="match status" value="1"/>
</dbReference>
<evidence type="ECO:0000313" key="7">
    <source>
        <dbReference type="Proteomes" id="UP000184268"/>
    </source>
</evidence>
<feature type="coiled-coil region" evidence="3">
    <location>
        <begin position="2"/>
        <end position="29"/>
    </location>
</feature>
<dbReference type="GO" id="GO:0070403">
    <property type="term" value="F:NAD+ binding"/>
    <property type="evidence" value="ECO:0007669"/>
    <property type="project" value="InterPro"/>
</dbReference>
<dbReference type="Pfam" id="PF02153">
    <property type="entry name" value="PDH_N"/>
    <property type="match status" value="1"/>
</dbReference>
<dbReference type="InterPro" id="IPR050812">
    <property type="entry name" value="Preph/Arog_dehydrog"/>
</dbReference>
<dbReference type="UniPathway" id="UPA00120">
    <property type="reaction ID" value="UER00203"/>
</dbReference>
<keyword evidence="7" id="KW-1185">Reference proteome</keyword>
<reference evidence="6 7" key="1">
    <citation type="submission" date="2016-11" db="EMBL/GenBank/DDBJ databases">
        <authorList>
            <person name="Jaros S."/>
            <person name="Januszkiewicz K."/>
            <person name="Wedrychowicz H."/>
        </authorList>
    </citation>
    <scope>NUCLEOTIDE SEQUENCE [LARGE SCALE GENOMIC DNA]</scope>
    <source>
        <strain evidence="6 7">DSM 16917</strain>
    </source>
</reference>
<feature type="domain" description="Prephenate/arogenate dehydrogenase" evidence="5">
    <location>
        <begin position="103"/>
        <end position="365"/>
    </location>
</feature>
<comment type="pathway">
    <text evidence="2">Metabolic intermediate biosynthesis; prephenate biosynthesis; prephenate from chorismate: step 1/1.</text>
</comment>
<dbReference type="UniPathway" id="UPA00122">
    <property type="reaction ID" value="UER00961"/>
</dbReference>
<dbReference type="Pfam" id="PF01817">
    <property type="entry name" value="CM_2"/>
    <property type="match status" value="1"/>
</dbReference>
<dbReference type="EMBL" id="FQXG01000016">
    <property type="protein sequence ID" value="SHI27494.1"/>
    <property type="molecule type" value="Genomic_DNA"/>
</dbReference>
<sequence length="378" mass="41976">MAEQSSRALDALRDKIDVVDKELLQLLRRRLDLVAEVGAIKHKEGVPIYAPKREASMLAKRRTEAEAMGVNPQLIEDLLRRMMRESYASENDVGFKRVNPDLGPVVIVGGAGKLGGLFAQLFTLSGYEVRILDQDDWDNADALLKDAGAVVVSVPIERTEAVIQRLPQLNPDCLLLDLTSIKQAPLAAMLKAHPGPVLGLHPMFGPDVASLAKQVVVVCHGRDEAAYQWLLQQIQIWGARLHEATASEHDQAMQLVQAMRHFTAFVYGLHLKREHADIEQLLQFSSPIYRLELAMVGRLFAQDPSLYADIIFAQPDALARARHYLARYQEALALLEAGDKAGFCAQFADVAEWFGDFAQQFRNESANMLMVANDSRSG</sequence>
<evidence type="ECO:0000256" key="1">
    <source>
        <dbReference type="ARBA" id="ARBA00023002"/>
    </source>
</evidence>
<name>A0A1M5ZTF0_9GAMM</name>
<dbReference type="InterPro" id="IPR003099">
    <property type="entry name" value="Prephen_DH"/>
</dbReference>
<dbReference type="Gene3D" id="1.10.3660.10">
    <property type="entry name" value="6-phosphogluconate dehydrogenase C-terminal like domain"/>
    <property type="match status" value="1"/>
</dbReference>
<dbReference type="PANTHER" id="PTHR21363:SF0">
    <property type="entry name" value="PREPHENATE DEHYDROGENASE [NADP(+)]"/>
    <property type="match status" value="1"/>
</dbReference>
<evidence type="ECO:0000259" key="5">
    <source>
        <dbReference type="PROSITE" id="PS51176"/>
    </source>
</evidence>
<keyword evidence="2" id="KW-0963">Cytoplasm</keyword>
<comment type="subcellular location">
    <subcellularLocation>
        <location evidence="2">Cytoplasm</location>
    </subcellularLocation>
</comment>
<dbReference type="SUPFAM" id="SSF48600">
    <property type="entry name" value="Chorismate mutase II"/>
    <property type="match status" value="1"/>
</dbReference>
<evidence type="ECO:0000259" key="4">
    <source>
        <dbReference type="PROSITE" id="PS51168"/>
    </source>
</evidence>
<keyword evidence="2" id="KW-0057">Aromatic amino acid biosynthesis</keyword>
<dbReference type="STRING" id="299255.SAMN02745129_0547"/>
<dbReference type="InterPro" id="IPR011277">
    <property type="entry name" value="CM_T"/>
</dbReference>
<dbReference type="GO" id="GO:0004106">
    <property type="term" value="F:chorismate mutase activity"/>
    <property type="evidence" value="ECO:0007669"/>
    <property type="project" value="InterPro"/>
</dbReference>
<feature type="domain" description="Chorismate mutase" evidence="4">
    <location>
        <begin position="3"/>
        <end position="94"/>
    </location>
</feature>
<keyword evidence="2" id="KW-0827">Tyrosine biosynthesis</keyword>
<dbReference type="PROSITE" id="PS51176">
    <property type="entry name" value="PDH_ADH"/>
    <property type="match status" value="1"/>
</dbReference>
<dbReference type="AlphaFoldDB" id="A0A1M5ZTF0"/>
<keyword evidence="1 2" id="KW-0560">Oxidoreductase</keyword>
<dbReference type="Pfam" id="PF20463">
    <property type="entry name" value="PDH_C"/>
    <property type="match status" value="1"/>
</dbReference>
<dbReference type="GO" id="GO:0046417">
    <property type="term" value="P:chorismate metabolic process"/>
    <property type="evidence" value="ECO:0007669"/>
    <property type="project" value="InterPro"/>
</dbReference>
<protein>
    <recommendedName>
        <fullName evidence="2">T-protein</fullName>
    </recommendedName>
</protein>
<gene>
    <name evidence="6" type="ORF">SAMN02745129_0547</name>
</gene>
<dbReference type="Gene3D" id="3.40.50.720">
    <property type="entry name" value="NAD(P)-binding Rossmann-like Domain"/>
    <property type="match status" value="1"/>
</dbReference>
<dbReference type="Proteomes" id="UP000184268">
    <property type="component" value="Unassembled WGS sequence"/>
</dbReference>
<dbReference type="InterPro" id="IPR036291">
    <property type="entry name" value="NAD(P)-bd_dom_sf"/>
</dbReference>
<dbReference type="PIRSF" id="PIRSF001499">
    <property type="entry name" value="Chor_mut_pdh_Tpr"/>
    <property type="match status" value="1"/>
</dbReference>
<dbReference type="SUPFAM" id="SSF48179">
    <property type="entry name" value="6-phosphogluconate dehydrogenase C-terminal domain-like"/>
    <property type="match status" value="1"/>
</dbReference>
<dbReference type="GO" id="GO:0006571">
    <property type="term" value="P:tyrosine biosynthetic process"/>
    <property type="evidence" value="ECO:0007669"/>
    <property type="project" value="UniProtKB-UniPathway"/>
</dbReference>
<accession>A0A1M5ZTF0</accession>
<dbReference type="InterPro" id="IPR036263">
    <property type="entry name" value="Chorismate_II_sf"/>
</dbReference>
<dbReference type="InterPro" id="IPR046826">
    <property type="entry name" value="PDH_N"/>
</dbReference>
<keyword evidence="2" id="KW-0028">Amino-acid biosynthesis</keyword>
<dbReference type="NCBIfam" id="NF008400">
    <property type="entry name" value="PRK11199.1"/>
    <property type="match status" value="1"/>
</dbReference>
<evidence type="ECO:0000256" key="3">
    <source>
        <dbReference type="SAM" id="Coils"/>
    </source>
</evidence>
<keyword evidence="2" id="KW-0520">NAD</keyword>
<dbReference type="InterPro" id="IPR046825">
    <property type="entry name" value="PDH_C"/>
</dbReference>
<dbReference type="PANTHER" id="PTHR21363">
    <property type="entry name" value="PREPHENATE DEHYDROGENASE"/>
    <property type="match status" value="1"/>
</dbReference>
<dbReference type="GO" id="GO:0005737">
    <property type="term" value="C:cytoplasm"/>
    <property type="evidence" value="ECO:0007669"/>
    <property type="project" value="UniProtKB-SubCell"/>
</dbReference>
<evidence type="ECO:0000256" key="2">
    <source>
        <dbReference type="PIRNR" id="PIRNR001499"/>
    </source>
</evidence>
<dbReference type="PROSITE" id="PS51168">
    <property type="entry name" value="CHORISMATE_MUT_2"/>
    <property type="match status" value="1"/>
</dbReference>
<dbReference type="SMART" id="SM00830">
    <property type="entry name" value="CM_2"/>
    <property type="match status" value="1"/>
</dbReference>